<dbReference type="SUPFAM" id="SSF46785">
    <property type="entry name" value="Winged helix' DNA-binding domain"/>
    <property type="match status" value="1"/>
</dbReference>
<dbReference type="EMBL" id="UAPQ01000001">
    <property type="protein sequence ID" value="SPT52371.1"/>
    <property type="molecule type" value="Genomic_DNA"/>
</dbReference>
<protein>
    <submittedName>
        <fullName evidence="8">HTH-type transcriptional regulatory protein gabR</fullName>
    </submittedName>
</protein>
<evidence type="ECO:0000256" key="5">
    <source>
        <dbReference type="ARBA" id="ARBA00023163"/>
    </source>
</evidence>
<gene>
    <name evidence="8" type="primary">gabR</name>
    <name evidence="8" type="ORF">NCTC11535_00018</name>
</gene>
<evidence type="ECO:0000256" key="3">
    <source>
        <dbReference type="ARBA" id="ARBA00023015"/>
    </source>
</evidence>
<dbReference type="InterPro" id="IPR036390">
    <property type="entry name" value="WH_DNA-bd_sf"/>
</dbReference>
<dbReference type="SMART" id="SM00345">
    <property type="entry name" value="HTH_GNTR"/>
    <property type="match status" value="1"/>
</dbReference>
<dbReference type="InterPro" id="IPR004839">
    <property type="entry name" value="Aminotransferase_I/II_large"/>
</dbReference>
<dbReference type="InterPro" id="IPR051446">
    <property type="entry name" value="HTH_trans_reg/aminotransferase"/>
</dbReference>
<keyword evidence="9" id="KW-1185">Reference proteome</keyword>
<feature type="domain" description="HTH gntR-type" evidence="7">
    <location>
        <begin position="7"/>
        <end position="74"/>
    </location>
</feature>
<dbReference type="CDD" id="cd07377">
    <property type="entry name" value="WHTH_GntR"/>
    <property type="match status" value="1"/>
</dbReference>
<keyword evidence="4" id="KW-0238">DNA-binding</keyword>
<evidence type="ECO:0000313" key="8">
    <source>
        <dbReference type="EMBL" id="SPT52371.1"/>
    </source>
</evidence>
<dbReference type="InterPro" id="IPR015421">
    <property type="entry name" value="PyrdxlP-dep_Trfase_major"/>
</dbReference>
<dbReference type="CDD" id="cd00609">
    <property type="entry name" value="AAT_like"/>
    <property type="match status" value="1"/>
</dbReference>
<dbReference type="Pfam" id="PF00392">
    <property type="entry name" value="GntR"/>
    <property type="match status" value="1"/>
</dbReference>
<dbReference type="InterPro" id="IPR000524">
    <property type="entry name" value="Tscrpt_reg_HTH_GntR"/>
</dbReference>
<comment type="similarity">
    <text evidence="1">In the C-terminal section; belongs to the class-I pyridoxal-phosphate-dependent aminotransferase family.</text>
</comment>
<dbReference type="PANTHER" id="PTHR46577:SF1">
    <property type="entry name" value="HTH-TYPE TRANSCRIPTIONAL REGULATORY PROTEIN GABR"/>
    <property type="match status" value="1"/>
</dbReference>
<dbReference type="PRINTS" id="PR00035">
    <property type="entry name" value="HTHGNTR"/>
</dbReference>
<dbReference type="InterPro" id="IPR015424">
    <property type="entry name" value="PyrdxlP-dep_Trfase"/>
</dbReference>
<dbReference type="InterPro" id="IPR036388">
    <property type="entry name" value="WH-like_DNA-bd_sf"/>
</dbReference>
<proteinExistence type="inferred from homology"/>
<dbReference type="SUPFAM" id="SSF53383">
    <property type="entry name" value="PLP-dependent transferases"/>
    <property type="match status" value="1"/>
</dbReference>
<reference evidence="8 9" key="1">
    <citation type="submission" date="2018-06" db="EMBL/GenBank/DDBJ databases">
        <authorList>
            <consortium name="Pathogen Informatics"/>
            <person name="Doyle S."/>
        </authorList>
    </citation>
    <scope>NUCLEOTIDE SEQUENCE [LARGE SCALE GENOMIC DNA]</scope>
    <source>
        <strain evidence="8 9">NCTC11535</strain>
    </source>
</reference>
<evidence type="ECO:0000256" key="1">
    <source>
        <dbReference type="ARBA" id="ARBA00005384"/>
    </source>
</evidence>
<dbReference type="Pfam" id="PF00155">
    <property type="entry name" value="Aminotran_1_2"/>
    <property type="match status" value="1"/>
</dbReference>
<accession>A0ABY1VL12</accession>
<keyword evidence="2" id="KW-0663">Pyridoxal phosphate</keyword>
<evidence type="ECO:0000256" key="4">
    <source>
        <dbReference type="ARBA" id="ARBA00023125"/>
    </source>
</evidence>
<dbReference type="PANTHER" id="PTHR46577">
    <property type="entry name" value="HTH-TYPE TRANSCRIPTIONAL REGULATORY PROTEIN GABR"/>
    <property type="match status" value="1"/>
</dbReference>
<dbReference type="Gene3D" id="3.40.640.10">
    <property type="entry name" value="Type I PLP-dependent aspartate aminotransferase-like (Major domain)"/>
    <property type="match status" value="1"/>
</dbReference>
<dbReference type="RefSeq" id="WP_229116710.1">
    <property type="nucleotide sequence ID" value="NZ_UAPQ01000001.1"/>
</dbReference>
<keyword evidence="3" id="KW-0805">Transcription regulation</keyword>
<feature type="compositionally biased region" description="Basic residues" evidence="6">
    <location>
        <begin position="79"/>
        <end position="89"/>
    </location>
</feature>
<name>A0ABY1VL12_9ACTO</name>
<feature type="region of interest" description="Disordered" evidence="6">
    <location>
        <begin position="72"/>
        <end position="103"/>
    </location>
</feature>
<dbReference type="Proteomes" id="UP000250006">
    <property type="component" value="Unassembled WGS sequence"/>
</dbReference>
<dbReference type="Gene3D" id="1.10.10.10">
    <property type="entry name" value="Winged helix-like DNA-binding domain superfamily/Winged helix DNA-binding domain"/>
    <property type="match status" value="1"/>
</dbReference>
<evidence type="ECO:0000313" key="9">
    <source>
        <dbReference type="Proteomes" id="UP000250006"/>
    </source>
</evidence>
<evidence type="ECO:0000259" key="7">
    <source>
        <dbReference type="PROSITE" id="PS50949"/>
    </source>
</evidence>
<keyword evidence="5" id="KW-0804">Transcription</keyword>
<organism evidence="8 9">
    <name type="scientific">Actinomyces bovis</name>
    <dbReference type="NCBI Taxonomy" id="1658"/>
    <lineage>
        <taxon>Bacteria</taxon>
        <taxon>Bacillati</taxon>
        <taxon>Actinomycetota</taxon>
        <taxon>Actinomycetes</taxon>
        <taxon>Actinomycetales</taxon>
        <taxon>Actinomycetaceae</taxon>
        <taxon>Actinomyces</taxon>
    </lineage>
</organism>
<evidence type="ECO:0000256" key="2">
    <source>
        <dbReference type="ARBA" id="ARBA00022898"/>
    </source>
</evidence>
<evidence type="ECO:0000256" key="6">
    <source>
        <dbReference type="SAM" id="MobiDB-lite"/>
    </source>
</evidence>
<dbReference type="PROSITE" id="PS50949">
    <property type="entry name" value="HTH_GNTR"/>
    <property type="match status" value="1"/>
</dbReference>
<sequence length="430" mass="47222">MALDRRRPLPEQVVSMLRRRVLAGELLPGDLLPSTRNLAEELGVSRGTVVTAYEQLQGEGFLVATRGGTRVDPALPQLPRRRHSQKARRSITEPTDLRPGTPLTGALTTSLWRACWRAAAADPHPHPTAGSEELRSLLAQHLRQTRYVDISPEQVLVTAGARDGLRLVLTALGQAGRRPCLVVEEPGYPSLRQVPRALGWKLTPFSQAHYEEPGLYGAVLVTPNHQFPWGRQAPAAERLALLTQARSWGAMLIEDDYDAELRRSPAPLLALDPGDQVAFLGSFAKILTPALGLGFVVVPERIAPKLAELCVPVSGLVQDAMTRFLAADGLRRHLARTRREDRWRRALFQEIFPQAVPMEGGLHAIIPLEDSQQERLVLGRCRKAGLGVQGLSHYWSAPESGAPSGLVVGLGSRSRERLRALLLVLKKQLP</sequence>
<comment type="caution">
    <text evidence="8">The sequence shown here is derived from an EMBL/GenBank/DDBJ whole genome shotgun (WGS) entry which is preliminary data.</text>
</comment>